<feature type="domain" description="S1 motif" evidence="12">
    <location>
        <begin position="1131"/>
        <end position="1203"/>
    </location>
</feature>
<feature type="compositionally biased region" description="Basic and acidic residues" evidence="11">
    <location>
        <begin position="999"/>
        <end position="1009"/>
    </location>
</feature>
<dbReference type="FunFam" id="3.30.505.10:FF:000056">
    <property type="entry name" value="Transcription elongation factor Spt6"/>
    <property type="match status" value="1"/>
</dbReference>
<dbReference type="PANTHER" id="PTHR10145:SF6">
    <property type="entry name" value="TRANSCRIPTION ELONGATION FACTOR SPT6"/>
    <property type="match status" value="1"/>
</dbReference>
<dbReference type="Pfam" id="PF21710">
    <property type="entry name" value="Spt6_S1"/>
    <property type="match status" value="1"/>
</dbReference>
<evidence type="ECO:0000256" key="9">
    <source>
        <dbReference type="ARBA" id="ARBA00093389"/>
    </source>
</evidence>
<dbReference type="STRING" id="945553.A0A0D2Q6L5"/>
<dbReference type="Gene3D" id="3.30.505.10">
    <property type="entry name" value="SH2 domain"/>
    <property type="match status" value="2"/>
</dbReference>
<dbReference type="Pfam" id="PF14641">
    <property type="entry name" value="HTH_44"/>
    <property type="match status" value="1"/>
</dbReference>
<feature type="compositionally biased region" description="Basic and acidic residues" evidence="11">
    <location>
        <begin position="156"/>
        <end position="172"/>
    </location>
</feature>
<keyword evidence="5" id="KW-0158">Chromosome</keyword>
<dbReference type="SUPFAM" id="SSF47781">
    <property type="entry name" value="RuvA domain 2-like"/>
    <property type="match status" value="2"/>
</dbReference>
<dbReference type="InterPro" id="IPR049540">
    <property type="entry name" value="Spt6-like_S1"/>
</dbReference>
<feature type="compositionally biased region" description="Acidic residues" evidence="11">
    <location>
        <begin position="173"/>
        <end position="190"/>
    </location>
</feature>
<evidence type="ECO:0000259" key="12">
    <source>
        <dbReference type="PROSITE" id="PS50126"/>
    </source>
</evidence>
<dbReference type="InterPro" id="IPR028088">
    <property type="entry name" value="Spt6_HTH_DNA-bd_dom"/>
</dbReference>
<reference evidence="14" key="1">
    <citation type="submission" date="2014-04" db="EMBL/GenBank/DDBJ databases">
        <title>Evolutionary Origins and Diversification of the Mycorrhizal Mutualists.</title>
        <authorList>
            <consortium name="DOE Joint Genome Institute"/>
            <consortium name="Mycorrhizal Genomics Consortium"/>
            <person name="Kohler A."/>
            <person name="Kuo A."/>
            <person name="Nagy L.G."/>
            <person name="Floudas D."/>
            <person name="Copeland A."/>
            <person name="Barry K.W."/>
            <person name="Cichocki N."/>
            <person name="Veneault-Fourrey C."/>
            <person name="LaButti K."/>
            <person name="Lindquist E.A."/>
            <person name="Lipzen A."/>
            <person name="Lundell T."/>
            <person name="Morin E."/>
            <person name="Murat C."/>
            <person name="Riley R."/>
            <person name="Ohm R."/>
            <person name="Sun H."/>
            <person name="Tunlid A."/>
            <person name="Henrissat B."/>
            <person name="Grigoriev I.V."/>
            <person name="Hibbett D.S."/>
            <person name="Martin F."/>
        </authorList>
    </citation>
    <scope>NUCLEOTIDE SEQUENCE [LARGE SCALE GENOMIC DNA]</scope>
    <source>
        <strain evidence="14">FD-334 SS-4</strain>
    </source>
</reference>
<dbReference type="InterPro" id="IPR012340">
    <property type="entry name" value="NA-bd_OB-fold"/>
</dbReference>
<dbReference type="SUPFAM" id="SSF50249">
    <property type="entry name" value="Nucleic acid-binding proteins"/>
    <property type="match status" value="1"/>
</dbReference>
<evidence type="ECO:0000256" key="10">
    <source>
        <dbReference type="PIRNR" id="PIRNR036947"/>
    </source>
</evidence>
<dbReference type="GO" id="GO:0140673">
    <property type="term" value="P:transcription elongation-coupled chromatin remodeling"/>
    <property type="evidence" value="ECO:0007669"/>
    <property type="project" value="InterPro"/>
</dbReference>
<comment type="function">
    <text evidence="10">Plays a role in maintenance of chromatin structure during RNA polymerase II transcription elongation thereby repressing transcription initiation from cryptic promoters. Mediates the reassembly of nucleosomes onto the promoters of at least a selected set of genes during repression; the nucleosome reassembly is essential for transcriptional repression.</text>
</comment>
<evidence type="ECO:0000256" key="4">
    <source>
        <dbReference type="ARBA" id="ARBA00020248"/>
    </source>
</evidence>
<evidence type="ECO:0000313" key="13">
    <source>
        <dbReference type="EMBL" id="KJA27345.1"/>
    </source>
</evidence>
<feature type="compositionally biased region" description="Basic and acidic residues" evidence="11">
    <location>
        <begin position="196"/>
        <end position="211"/>
    </location>
</feature>
<dbReference type="InterPro" id="IPR003029">
    <property type="entry name" value="S1_domain"/>
</dbReference>
<keyword evidence="14" id="KW-1185">Reference proteome</keyword>
<dbReference type="Gene3D" id="2.40.50.140">
    <property type="entry name" value="Nucleic acid-binding proteins"/>
    <property type="match status" value="1"/>
</dbReference>
<dbReference type="InterPro" id="IPR037027">
    <property type="entry name" value="YqgF/RNaseH-like_dom_sf"/>
</dbReference>
<dbReference type="OrthoDB" id="995477at2759"/>
<feature type="region of interest" description="Disordered" evidence="11">
    <location>
        <begin position="1"/>
        <end position="213"/>
    </location>
</feature>
<dbReference type="InterPro" id="IPR028231">
    <property type="entry name" value="Spt6_YqgF"/>
</dbReference>
<dbReference type="GO" id="GO:0008023">
    <property type="term" value="C:transcription elongation factor complex"/>
    <property type="evidence" value="ECO:0007669"/>
    <property type="project" value="TreeGrafter"/>
</dbReference>
<comment type="subcellular location">
    <subcellularLocation>
        <location evidence="2">Chromosome</location>
    </subcellularLocation>
    <subcellularLocation>
        <location evidence="1 10">Nucleus</location>
    </subcellularLocation>
</comment>
<evidence type="ECO:0000256" key="7">
    <source>
        <dbReference type="ARBA" id="ARBA00023163"/>
    </source>
</evidence>
<dbReference type="InterPro" id="IPR000980">
    <property type="entry name" value="SH2"/>
</dbReference>
<evidence type="ECO:0000256" key="2">
    <source>
        <dbReference type="ARBA" id="ARBA00004286"/>
    </source>
</evidence>
<evidence type="ECO:0000256" key="11">
    <source>
        <dbReference type="SAM" id="MobiDB-lite"/>
    </source>
</evidence>
<dbReference type="InterPro" id="IPR028083">
    <property type="entry name" value="Spt6_acidic_N_dom"/>
</dbReference>
<dbReference type="Gene3D" id="1.10.10.2740">
    <property type="entry name" value="Spt6, Death-like domain"/>
    <property type="match status" value="1"/>
</dbReference>
<keyword evidence="6" id="KW-0727">SH2 domain</keyword>
<proteinExistence type="inferred from homology"/>
<dbReference type="Gene3D" id="3.30.420.140">
    <property type="entry name" value="YqgF/RNase H-like domain"/>
    <property type="match status" value="1"/>
</dbReference>
<evidence type="ECO:0000256" key="3">
    <source>
        <dbReference type="ARBA" id="ARBA00009253"/>
    </source>
</evidence>
<dbReference type="CDD" id="cd09918">
    <property type="entry name" value="SH2_Nterm_SPT6_like"/>
    <property type="match status" value="1"/>
</dbReference>
<dbReference type="GO" id="GO:0005694">
    <property type="term" value="C:chromosome"/>
    <property type="evidence" value="ECO:0007669"/>
    <property type="project" value="UniProtKB-SubCell"/>
</dbReference>
<dbReference type="Pfam" id="PF22706">
    <property type="entry name" value="Tex_central_region"/>
    <property type="match status" value="1"/>
</dbReference>
<comment type="function">
    <text evidence="9">Histone H3-H4 chaperone that plays a role in maintenance of chromatin structure during RNA polymerase II transcription elongation thereby repressing transcription initiation from cryptic promoters. Mediates the reassembly of nucleosomes onto the promoters of at least a selected set of genes during repression; the nucleosome reassembly is essential for transcriptional repression. Essential for viability.</text>
</comment>
<dbReference type="FunFam" id="1.10.150.850:FF:000001">
    <property type="entry name" value="Transcription elongation factor spt6"/>
    <property type="match status" value="1"/>
</dbReference>
<accession>A0A0D2Q6L5</accession>
<dbReference type="Gene3D" id="1.10.3500.10">
    <property type="entry name" value="Tex N-terminal region-like"/>
    <property type="match status" value="1"/>
</dbReference>
<feature type="compositionally biased region" description="Acidic residues" evidence="11">
    <location>
        <begin position="63"/>
        <end position="77"/>
    </location>
</feature>
<feature type="region of interest" description="Disordered" evidence="11">
    <location>
        <begin position="999"/>
        <end position="1020"/>
    </location>
</feature>
<evidence type="ECO:0000256" key="8">
    <source>
        <dbReference type="ARBA" id="ARBA00023242"/>
    </source>
</evidence>
<dbReference type="FunFam" id="1.10.10.2740:FF:000002">
    <property type="entry name" value="Transcription elongation factor Spt6"/>
    <property type="match status" value="1"/>
</dbReference>
<dbReference type="Gene3D" id="1.10.10.650">
    <property type="entry name" value="RuvA domain 2-like"/>
    <property type="match status" value="1"/>
</dbReference>
<dbReference type="InterPro" id="IPR041692">
    <property type="entry name" value="HHH_9"/>
</dbReference>
<dbReference type="PROSITE" id="PS50126">
    <property type="entry name" value="S1"/>
    <property type="match status" value="1"/>
</dbReference>
<evidence type="ECO:0000256" key="6">
    <source>
        <dbReference type="ARBA" id="ARBA00022999"/>
    </source>
</evidence>
<name>A0A0D2Q6L5_HYPSF</name>
<dbReference type="OMA" id="GYFYLCF"/>
<dbReference type="InterPro" id="IPR032706">
    <property type="entry name" value="Spt6_HHH"/>
</dbReference>
<feature type="region of interest" description="Disordered" evidence="11">
    <location>
        <begin position="1474"/>
        <end position="1544"/>
    </location>
</feature>
<dbReference type="Pfam" id="PF14639">
    <property type="entry name" value="YqgF"/>
    <property type="match status" value="1"/>
</dbReference>
<dbReference type="SUPFAM" id="SSF55550">
    <property type="entry name" value="SH2 domain"/>
    <property type="match status" value="1"/>
</dbReference>
<feature type="compositionally biased region" description="Acidic residues" evidence="11">
    <location>
        <begin position="39"/>
        <end position="53"/>
    </location>
</feature>
<dbReference type="Pfam" id="PF14632">
    <property type="entry name" value="SPT6_acidic"/>
    <property type="match status" value="1"/>
</dbReference>
<dbReference type="GO" id="GO:0042393">
    <property type="term" value="F:histone binding"/>
    <property type="evidence" value="ECO:0007669"/>
    <property type="project" value="TreeGrafter"/>
</dbReference>
<dbReference type="GO" id="GO:0034728">
    <property type="term" value="P:nucleosome organization"/>
    <property type="evidence" value="ECO:0007669"/>
    <property type="project" value="TreeGrafter"/>
</dbReference>
<dbReference type="SMART" id="SM00316">
    <property type="entry name" value="S1"/>
    <property type="match status" value="1"/>
</dbReference>
<feature type="compositionally biased region" description="Pro residues" evidence="11">
    <location>
        <begin position="1514"/>
        <end position="1535"/>
    </location>
</feature>
<keyword evidence="7 10" id="KW-0804">Transcription</keyword>
<dbReference type="InterPro" id="IPR035018">
    <property type="entry name" value="Spt6_SH2_C"/>
</dbReference>
<dbReference type="Gene3D" id="1.10.150.850">
    <property type="entry name" value="Spt6, helix-hairpin-helix domain"/>
    <property type="match status" value="1"/>
</dbReference>
<dbReference type="InterPro" id="IPR012337">
    <property type="entry name" value="RNaseH-like_sf"/>
</dbReference>
<dbReference type="Proteomes" id="UP000054270">
    <property type="component" value="Unassembled WGS sequence"/>
</dbReference>
<comment type="similarity">
    <text evidence="3 10">Belongs to the SPT6 family.</text>
</comment>
<dbReference type="Pfam" id="PF14635">
    <property type="entry name" value="HHH_7"/>
    <property type="match status" value="1"/>
</dbReference>
<feature type="compositionally biased region" description="Acidic residues" evidence="11">
    <location>
        <begin position="94"/>
        <end position="105"/>
    </location>
</feature>
<dbReference type="InterPro" id="IPR035420">
    <property type="entry name" value="Spt6_SH2"/>
</dbReference>
<dbReference type="InterPro" id="IPR023319">
    <property type="entry name" value="Tex-like_HTH_dom_sf"/>
</dbReference>
<dbReference type="PANTHER" id="PTHR10145">
    <property type="entry name" value="TRANSCRIPTION ELONGATION FACTOR SPT6"/>
    <property type="match status" value="1"/>
</dbReference>
<dbReference type="InterPro" id="IPR055179">
    <property type="entry name" value="Tex-like_central_region"/>
</dbReference>
<dbReference type="CDD" id="cd09928">
    <property type="entry name" value="SH2_Cterm_SPT6_like"/>
    <property type="match status" value="1"/>
</dbReference>
<dbReference type="GO" id="GO:0031491">
    <property type="term" value="F:nucleosome binding"/>
    <property type="evidence" value="ECO:0007669"/>
    <property type="project" value="TreeGrafter"/>
</dbReference>
<dbReference type="SUPFAM" id="SSF158832">
    <property type="entry name" value="Tex N-terminal region-like"/>
    <property type="match status" value="1"/>
</dbReference>
<feature type="compositionally biased region" description="Basic residues" evidence="11">
    <location>
        <begin position="80"/>
        <end position="90"/>
    </location>
</feature>
<keyword evidence="8 10" id="KW-0539">Nucleus</keyword>
<dbReference type="SUPFAM" id="SSF53098">
    <property type="entry name" value="Ribonuclease H-like"/>
    <property type="match status" value="1"/>
</dbReference>
<evidence type="ECO:0000256" key="1">
    <source>
        <dbReference type="ARBA" id="ARBA00004123"/>
    </source>
</evidence>
<gene>
    <name evidence="13" type="ORF">HYPSUDRAFT_35204</name>
</gene>
<protein>
    <recommendedName>
        <fullName evidence="4 10">Transcription elongation factor Spt6</fullName>
    </recommendedName>
</protein>
<dbReference type="PIRSF" id="PIRSF036947">
    <property type="entry name" value="Spt6"/>
    <property type="match status" value="1"/>
</dbReference>
<dbReference type="GO" id="GO:0003677">
    <property type="term" value="F:DNA binding"/>
    <property type="evidence" value="ECO:0007669"/>
    <property type="project" value="InterPro"/>
</dbReference>
<dbReference type="InterPro" id="IPR017072">
    <property type="entry name" value="TF_Spt6"/>
</dbReference>
<dbReference type="CDD" id="cd00164">
    <property type="entry name" value="S1_like"/>
    <property type="match status" value="1"/>
</dbReference>
<dbReference type="Pfam" id="PF14633">
    <property type="entry name" value="SH2_2"/>
    <property type="match status" value="1"/>
</dbReference>
<dbReference type="InterPro" id="IPR023323">
    <property type="entry name" value="Tex-like_dom_sf"/>
</dbReference>
<dbReference type="Pfam" id="PF17674">
    <property type="entry name" value="HHH_9"/>
    <property type="match status" value="1"/>
</dbReference>
<evidence type="ECO:0000256" key="5">
    <source>
        <dbReference type="ARBA" id="ARBA00022454"/>
    </source>
</evidence>
<feature type="compositionally biased region" description="Low complexity" evidence="11">
    <location>
        <begin position="129"/>
        <end position="143"/>
    </location>
</feature>
<dbReference type="SMART" id="SM00252">
    <property type="entry name" value="SH2"/>
    <property type="match status" value="1"/>
</dbReference>
<dbReference type="EMBL" id="KN817524">
    <property type="protein sequence ID" value="KJA27345.1"/>
    <property type="molecule type" value="Genomic_DNA"/>
</dbReference>
<evidence type="ECO:0000313" key="14">
    <source>
        <dbReference type="Proteomes" id="UP000054270"/>
    </source>
</evidence>
<dbReference type="InterPro" id="IPR036860">
    <property type="entry name" value="SH2_dom_sf"/>
</dbReference>
<organism evidence="13 14">
    <name type="scientific">Hypholoma sublateritium (strain FD-334 SS-4)</name>
    <dbReference type="NCBI Taxonomy" id="945553"/>
    <lineage>
        <taxon>Eukaryota</taxon>
        <taxon>Fungi</taxon>
        <taxon>Dikarya</taxon>
        <taxon>Basidiomycota</taxon>
        <taxon>Agaricomycotina</taxon>
        <taxon>Agaricomycetes</taxon>
        <taxon>Agaricomycetidae</taxon>
        <taxon>Agaricales</taxon>
        <taxon>Agaricineae</taxon>
        <taxon>Strophariaceae</taxon>
        <taxon>Hypholoma</taxon>
    </lineage>
</organism>
<feature type="compositionally biased region" description="Acidic residues" evidence="11">
    <location>
        <begin position="144"/>
        <end position="155"/>
    </location>
</feature>
<dbReference type="InterPro" id="IPR042066">
    <property type="entry name" value="Spt6_death-like"/>
</dbReference>
<dbReference type="InterPro" id="IPR035019">
    <property type="entry name" value="Spt6_SH2_N"/>
</dbReference>
<feature type="compositionally biased region" description="Basic residues" evidence="11">
    <location>
        <begin position="112"/>
        <end position="124"/>
    </location>
</feature>
<sequence length="1544" mass="176674">MASLVAEVHSRDPLDEGDDPMQGSGQEEEGEGDVVMPDVTDDDSSEEGEDDEEEARRIREGFIVDEDEDEDGDEEEEAPRKRRKRRKRHHREEETLEEDDLELLEENTGGAFKRKSRLVRLRHHRDSESPPAASSSKRAAIIESSEDDLDNEEEMREVPDIRKIWDDDRRGDEDDEDMSDFIDDSEEDEGGVTLNEEAREARRQEKRQEQLRRKRARVRPEIAGIDANAWDEIHDVFGDGHEYDWALAADDEVEYEEEQLKPEMKYQDVFEPSEIRKRMLTDDDDLIRHQDIPERMQLATSSLSQSSTLSLHTQLTEDDIGGAAMWVTQRISHKKTEEYFTPTGINQHLKGPLVMAVTFALRQIFIEEYEVPYIWAHKRDYISHFDVTDISSRHELLDLEELWRINRLGEQYRNLLERKRLLIGSYERLQVKDEYYEDEILPKIESVEIVADATEWLSMRYKDRKQDAAMEFRFHDDEEPEAIKKRKMPSRISAYEVTKKSIVSKLAEKFGIQPHQVVLNLLASHHVHFVDDLDFNPVAYAEQFSDPDPTKAQTPEELLRKARMIFATELGKDPLLRSQIRGIFRDSARVTVEPTERGISKIDENHPYFNFKYLLQKPIKDMADSAQFLHILAAELQHLVTVTISIPPDVKSNFERRLLDAFSSDNFSESAKAWNAERSLVVQEVIDQHLVPAGIKWTREFLREEVEDFLARKCSEKFRERVDIAPYLTRELKYGEFACSVLAISWGKGDPHKDAITLVYVDEAGRMREHTKIDNLHDPDNKDEFIDFLTRRKPDVAVVGGFSIATLKLSHLVKEMFRGSSGNTDEANWNPSNEPSFDIPTIFVNDDVARIYQHSKRAADEFSALSPTAKYCVGLARYVQSPLNEFAALGPDISAISFDEETQQLVPREKLLTVFEQVLVDVTNTVGVDINRAVADTYYQHLLPFVCGLGPRKAQVLVKKIAAQGGTLVNRDQFIKAGLLTTKIFLNASGFLRVIQDRDPKSGKYRPDDENAPDPLDDTRIHPEDYELARKMATDALELDEEDIHDEHPSQVVTAIMSDKDREKKLTELNLDEFAISLYEANHDQKRHTLNVIREELLKPFAEQRARFKLPLDWDIMTMLTGETSKTLNIGLIVSALVFRIQKEAITVRLDSGIEGSITAEFLTETGENPHKVVKKGQTITCIVIDIRFNLEVDEFNVLMSCRPSDLAEGDRVFRHVQLDDMWDDARHKKDQDMLARKKRAETDRTRRVIKHPNFHNFNTAQAEAYLEKQQRGDVVIRPSSKGIDHLAVTWKVDDKLYQHIDVTELNADPTGQTVGGQLLVDAKHSYSDLDELIVNHVQAMARRVEELMAHEKYKHGSEDELHLFLKNFLAANPAKSMYGFTLNRKRPGHFSLCFLANKNANVQTWPVRVTPEAYYLFDAVAVGVPELCDAFKVRHLHESQNLAVAGGKTPYGAGLRTPARPGGATPGHVSVRQMGRTPNPYGGSQTPFMAQAPTGFPPPPPQAHPYGFQTPSHRPPFPPTMPPSMNPPRPPPPGVWQQQWPLR</sequence>
<dbReference type="InterPro" id="IPR010994">
    <property type="entry name" value="RuvA_2-like"/>
</dbReference>